<dbReference type="Gene3D" id="2.60.40.10">
    <property type="entry name" value="Immunoglobulins"/>
    <property type="match status" value="1"/>
</dbReference>
<reference evidence="2 3" key="1">
    <citation type="submission" date="2018-11" db="EMBL/GenBank/DDBJ databases">
        <title>The genome draft of YIM 96095.</title>
        <authorList>
            <person name="Tang S.-K."/>
            <person name="Chunyu W.-X."/>
            <person name="Feng Y.-Z."/>
        </authorList>
    </citation>
    <scope>NUCLEOTIDE SEQUENCE [LARGE SCALE GENOMIC DNA]</scope>
    <source>
        <strain evidence="2 3">YIM 96095</strain>
    </source>
</reference>
<dbReference type="SUPFAM" id="SSF49785">
    <property type="entry name" value="Galactose-binding domain-like"/>
    <property type="match status" value="1"/>
</dbReference>
<evidence type="ECO:0000313" key="2">
    <source>
        <dbReference type="EMBL" id="RNL85684.1"/>
    </source>
</evidence>
<dbReference type="OrthoDB" id="4408269at2"/>
<accession>A0A3N0ECX4</accession>
<sequence>MSQPRPVTGLNAEGRLGAIDLTWDLPGWEPLVDHFAIHASDSADVPTTPDTLVGTTVYGRFSHDTLGPEAVTRYYRLVTVDAAGARSEPSATAKARTVASMAATGRTLAQVGEFDSKSLELALAPFDGPNRFRAAFPDGVDFVHGTSDPATDWCYLHPGPADGWGGRTPHTFRLRFSLDSAPRGEVGVVLWLIDTHMTVPGVAEIAVNSDLAGVVEFARGATRGSLEGDATVLGTALRPSFEEITLSGDRFTEGENVVAITKAEGSWHAYDAVGVFDIG</sequence>
<dbReference type="InterPro" id="IPR029411">
    <property type="entry name" value="RG-lyase_III"/>
</dbReference>
<dbReference type="Pfam" id="PF14683">
    <property type="entry name" value="CBM-like"/>
    <property type="match status" value="1"/>
</dbReference>
<keyword evidence="3" id="KW-1185">Reference proteome</keyword>
<dbReference type="Proteomes" id="UP000269198">
    <property type="component" value="Unassembled WGS sequence"/>
</dbReference>
<feature type="domain" description="Rhamnogalacturonan lyase" evidence="1">
    <location>
        <begin position="109"/>
        <end position="273"/>
    </location>
</feature>
<name>A0A3N0ECX4_9ACTN</name>
<evidence type="ECO:0000259" key="1">
    <source>
        <dbReference type="Pfam" id="PF14683"/>
    </source>
</evidence>
<gene>
    <name evidence="2" type="ORF">EFW17_06835</name>
</gene>
<organism evidence="2 3">
    <name type="scientific">Halostreptopolyspora alba</name>
    <dbReference type="NCBI Taxonomy" id="2487137"/>
    <lineage>
        <taxon>Bacteria</taxon>
        <taxon>Bacillati</taxon>
        <taxon>Actinomycetota</taxon>
        <taxon>Actinomycetes</taxon>
        <taxon>Streptosporangiales</taxon>
        <taxon>Nocardiopsidaceae</taxon>
        <taxon>Halostreptopolyspora</taxon>
    </lineage>
</organism>
<dbReference type="InterPro" id="IPR013783">
    <property type="entry name" value="Ig-like_fold"/>
</dbReference>
<dbReference type="AlphaFoldDB" id="A0A3N0ECX4"/>
<dbReference type="RefSeq" id="WP_123200463.1">
    <property type="nucleotide sequence ID" value="NZ_RJMB01000005.1"/>
</dbReference>
<dbReference type="GO" id="GO:0005975">
    <property type="term" value="P:carbohydrate metabolic process"/>
    <property type="evidence" value="ECO:0007669"/>
    <property type="project" value="UniProtKB-ARBA"/>
</dbReference>
<proteinExistence type="predicted"/>
<evidence type="ECO:0000313" key="3">
    <source>
        <dbReference type="Proteomes" id="UP000269198"/>
    </source>
</evidence>
<dbReference type="EMBL" id="RJMB01000005">
    <property type="protein sequence ID" value="RNL85684.1"/>
    <property type="molecule type" value="Genomic_DNA"/>
</dbReference>
<comment type="caution">
    <text evidence="2">The sequence shown here is derived from an EMBL/GenBank/DDBJ whole genome shotgun (WGS) entry which is preliminary data.</text>
</comment>
<dbReference type="InterPro" id="IPR008979">
    <property type="entry name" value="Galactose-bd-like_sf"/>
</dbReference>
<protein>
    <recommendedName>
        <fullName evidence="1">Rhamnogalacturonan lyase domain-containing protein</fullName>
    </recommendedName>
</protein>